<evidence type="ECO:0000256" key="1">
    <source>
        <dbReference type="SAM" id="MobiDB-lite"/>
    </source>
</evidence>
<keyword evidence="4" id="KW-1185">Reference proteome</keyword>
<accession>A0ABP4GIS8</accession>
<dbReference type="RefSeq" id="WP_344438974.1">
    <property type="nucleotide sequence ID" value="NZ_BAAALF010000006.1"/>
</dbReference>
<protein>
    <submittedName>
        <fullName evidence="3">DUF5519 family protein</fullName>
    </submittedName>
</protein>
<dbReference type="Proteomes" id="UP001500037">
    <property type="component" value="Unassembled WGS sequence"/>
</dbReference>
<dbReference type="Pfam" id="PF17648">
    <property type="entry name" value="Luciferase"/>
    <property type="match status" value="1"/>
</dbReference>
<proteinExistence type="predicted"/>
<name>A0ABP4GIS8_9ACTN</name>
<evidence type="ECO:0000259" key="2">
    <source>
        <dbReference type="Pfam" id="PF17648"/>
    </source>
</evidence>
<feature type="domain" description="Luciferase" evidence="2">
    <location>
        <begin position="34"/>
        <end position="96"/>
    </location>
</feature>
<reference evidence="4" key="1">
    <citation type="journal article" date="2019" name="Int. J. Syst. Evol. Microbiol.">
        <title>The Global Catalogue of Microorganisms (GCM) 10K type strain sequencing project: providing services to taxonomists for standard genome sequencing and annotation.</title>
        <authorList>
            <consortium name="The Broad Institute Genomics Platform"/>
            <consortium name="The Broad Institute Genome Sequencing Center for Infectious Disease"/>
            <person name="Wu L."/>
            <person name="Ma J."/>
        </authorList>
    </citation>
    <scope>NUCLEOTIDE SEQUENCE [LARGE SCALE GENOMIC DNA]</scope>
    <source>
        <strain evidence="4">JCM 13004</strain>
    </source>
</reference>
<comment type="caution">
    <text evidence="3">The sequence shown here is derived from an EMBL/GenBank/DDBJ whole genome shotgun (WGS) entry which is preliminary data.</text>
</comment>
<sequence length="149" mass="16174">MDDTSFEAALRNWPGLHTAPASCGTGWGARTDYREVIHLHSTHQADIHLSNAIIEHLRPELTESAHLRLHPGSGWVTVHLDHPEAGDLVLTLVSLALAANTVVKTDHLTWRAPCPRHQTPPPRRQDADGTADPEPSAPAPASAPRAGRR</sequence>
<feature type="region of interest" description="Disordered" evidence="1">
    <location>
        <begin position="111"/>
        <end position="149"/>
    </location>
</feature>
<dbReference type="InterPro" id="IPR040841">
    <property type="entry name" value="Luciferase_dom"/>
</dbReference>
<evidence type="ECO:0000313" key="3">
    <source>
        <dbReference type="EMBL" id="GAA1219632.1"/>
    </source>
</evidence>
<organism evidence="3 4">
    <name type="scientific">Kitasatospora nipponensis</name>
    <dbReference type="NCBI Taxonomy" id="258049"/>
    <lineage>
        <taxon>Bacteria</taxon>
        <taxon>Bacillati</taxon>
        <taxon>Actinomycetota</taxon>
        <taxon>Actinomycetes</taxon>
        <taxon>Kitasatosporales</taxon>
        <taxon>Streptomycetaceae</taxon>
        <taxon>Kitasatospora</taxon>
    </lineage>
</organism>
<feature type="compositionally biased region" description="Low complexity" evidence="1">
    <location>
        <begin position="139"/>
        <end position="149"/>
    </location>
</feature>
<dbReference type="EMBL" id="BAAALF010000006">
    <property type="protein sequence ID" value="GAA1219632.1"/>
    <property type="molecule type" value="Genomic_DNA"/>
</dbReference>
<evidence type="ECO:0000313" key="4">
    <source>
        <dbReference type="Proteomes" id="UP001500037"/>
    </source>
</evidence>
<gene>
    <name evidence="3" type="ORF">GCM10009665_07140</name>
</gene>